<protein>
    <submittedName>
        <fullName evidence="2">Uncharacterized protein</fullName>
    </submittedName>
</protein>
<name>A0A401FTX2_9BACT</name>
<dbReference type="AlphaFoldDB" id="A0A401FTX2"/>
<dbReference type="Proteomes" id="UP000288096">
    <property type="component" value="Unassembled WGS sequence"/>
</dbReference>
<keyword evidence="3" id="KW-1185">Reference proteome</keyword>
<proteinExistence type="predicted"/>
<reference evidence="3" key="2">
    <citation type="submission" date="2019-01" db="EMBL/GenBank/DDBJ databases">
        <title>Genome sequence of Desulfonema ishimotonii strain Tokyo 01.</title>
        <authorList>
            <person name="Fukui M."/>
        </authorList>
    </citation>
    <scope>NUCLEOTIDE SEQUENCE [LARGE SCALE GENOMIC DNA]</scope>
    <source>
        <strain evidence="3">Tokyo 01</strain>
    </source>
</reference>
<evidence type="ECO:0000313" key="3">
    <source>
        <dbReference type="Proteomes" id="UP000288096"/>
    </source>
</evidence>
<comment type="caution">
    <text evidence="2">The sequence shown here is derived from an EMBL/GenBank/DDBJ whole genome shotgun (WGS) entry which is preliminary data.</text>
</comment>
<organism evidence="2 3">
    <name type="scientific">Desulfonema ishimotonii</name>
    <dbReference type="NCBI Taxonomy" id="45657"/>
    <lineage>
        <taxon>Bacteria</taxon>
        <taxon>Pseudomonadati</taxon>
        <taxon>Thermodesulfobacteriota</taxon>
        <taxon>Desulfobacteria</taxon>
        <taxon>Desulfobacterales</taxon>
        <taxon>Desulfococcaceae</taxon>
        <taxon>Desulfonema</taxon>
    </lineage>
</organism>
<sequence>MPHEYAGHYAAKHPPGTQPDPRIAEALNAKVRDGKISCAAAHSIAEELNVSPAQVGKNMDLLEMRLHKCQMGLFGYTPEKRLVRPAESVSPALEQAIRSAMRDNRIPCVECWAIAEKFGISRMEIANACEALNIKSSPCQIGAF</sequence>
<reference evidence="3" key="1">
    <citation type="submission" date="2017-11" db="EMBL/GenBank/DDBJ databases">
        <authorList>
            <person name="Watanabe M."/>
            <person name="Kojima H."/>
        </authorList>
    </citation>
    <scope>NUCLEOTIDE SEQUENCE [LARGE SCALE GENOMIC DNA]</scope>
    <source>
        <strain evidence="3">Tokyo 01</strain>
    </source>
</reference>
<dbReference type="RefSeq" id="WP_124327823.1">
    <property type="nucleotide sequence ID" value="NZ_BEXT01000001.1"/>
</dbReference>
<evidence type="ECO:0000256" key="1">
    <source>
        <dbReference type="SAM" id="MobiDB-lite"/>
    </source>
</evidence>
<dbReference type="OrthoDB" id="5420904at2"/>
<evidence type="ECO:0000313" key="2">
    <source>
        <dbReference type="EMBL" id="GBC60403.1"/>
    </source>
</evidence>
<gene>
    <name evidence="2" type="ORF">DENIS_1355</name>
</gene>
<feature type="region of interest" description="Disordered" evidence="1">
    <location>
        <begin position="1"/>
        <end position="21"/>
    </location>
</feature>
<dbReference type="EMBL" id="BEXT01000001">
    <property type="protein sequence ID" value="GBC60403.1"/>
    <property type="molecule type" value="Genomic_DNA"/>
</dbReference>
<accession>A0A401FTX2</accession>